<dbReference type="PRINTS" id="PR00834">
    <property type="entry name" value="PROTEASES2C"/>
</dbReference>
<feature type="domain" description="PDZ" evidence="3">
    <location>
        <begin position="210"/>
        <end position="290"/>
    </location>
</feature>
<dbReference type="PANTHER" id="PTHR43343:SF3">
    <property type="entry name" value="PROTEASE DO-LIKE 8, CHLOROPLASTIC"/>
    <property type="match status" value="1"/>
</dbReference>
<dbReference type="SUPFAM" id="SSF50156">
    <property type="entry name" value="PDZ domain-like"/>
    <property type="match status" value="1"/>
</dbReference>
<dbReference type="Pfam" id="PF13365">
    <property type="entry name" value="Trypsin_2"/>
    <property type="match status" value="1"/>
</dbReference>
<dbReference type="Pfam" id="PF13180">
    <property type="entry name" value="PDZ_2"/>
    <property type="match status" value="1"/>
</dbReference>
<proteinExistence type="predicted"/>
<evidence type="ECO:0000313" key="5">
    <source>
        <dbReference type="Proteomes" id="UP000698752"/>
    </source>
</evidence>
<organism evidence="4 5">
    <name type="scientific">Neoroseomonas terrae</name>
    <dbReference type="NCBI Taxonomy" id="424799"/>
    <lineage>
        <taxon>Bacteria</taxon>
        <taxon>Pseudomonadati</taxon>
        <taxon>Pseudomonadota</taxon>
        <taxon>Alphaproteobacteria</taxon>
        <taxon>Acetobacterales</taxon>
        <taxon>Acetobacteraceae</taxon>
        <taxon>Neoroseomonas</taxon>
    </lineage>
</organism>
<evidence type="ECO:0000259" key="3">
    <source>
        <dbReference type="PROSITE" id="PS50106"/>
    </source>
</evidence>
<comment type="caution">
    <text evidence="4">The sequence shown here is derived from an EMBL/GenBank/DDBJ whole genome shotgun (WGS) entry which is preliminary data.</text>
</comment>
<dbReference type="InterPro" id="IPR001478">
    <property type="entry name" value="PDZ"/>
</dbReference>
<dbReference type="InterPro" id="IPR001940">
    <property type="entry name" value="Peptidase_S1C"/>
</dbReference>
<accession>A0ABS5EL27</accession>
<dbReference type="EMBL" id="JAAEDI010000020">
    <property type="protein sequence ID" value="MBR0651729.1"/>
    <property type="molecule type" value="Genomic_DNA"/>
</dbReference>
<name>A0ABS5EL27_9PROT</name>
<dbReference type="Gene3D" id="2.40.10.120">
    <property type="match status" value="1"/>
</dbReference>
<dbReference type="SMART" id="SM00228">
    <property type="entry name" value="PDZ"/>
    <property type="match status" value="1"/>
</dbReference>
<dbReference type="Gene3D" id="2.30.42.10">
    <property type="match status" value="1"/>
</dbReference>
<evidence type="ECO:0000256" key="1">
    <source>
        <dbReference type="ARBA" id="ARBA00022670"/>
    </source>
</evidence>
<sequence>MLDAPFPASDDLLLDAYSRAVTAAVARVGPSVVHVATRRGPGGGSGSGVVISPDGLVLTNAHVVAGAEALEATAPDGRRFPARLLGQDRATDIAVLRAEAQGPLPAAELGESARLRVGQVAIAIGNPLGFANTVTAGIVSATGRALPSRGGWPVEDLIQTDAALNPGNSGGALADSAGRVIGIATAVIMGAQGLCFAVAADTARLVLSQVLRFGRVRRAVLGIAVEKVAVAGRLARAAGVDGQGFGARIMRVVPDGPAAAAGLAEGDVILSIDGVATTGADALLRALGGERVGVPSDIVALRGGEVKQVQVVPAERGGAG</sequence>
<dbReference type="Proteomes" id="UP000698752">
    <property type="component" value="Unassembled WGS sequence"/>
</dbReference>
<dbReference type="SUPFAM" id="SSF50494">
    <property type="entry name" value="Trypsin-like serine proteases"/>
    <property type="match status" value="1"/>
</dbReference>
<dbReference type="InterPro" id="IPR036034">
    <property type="entry name" value="PDZ_sf"/>
</dbReference>
<dbReference type="CDD" id="cd06779">
    <property type="entry name" value="cpPDZ_Deg_HtrA-like"/>
    <property type="match status" value="1"/>
</dbReference>
<dbReference type="PROSITE" id="PS50106">
    <property type="entry name" value="PDZ"/>
    <property type="match status" value="1"/>
</dbReference>
<evidence type="ECO:0000256" key="2">
    <source>
        <dbReference type="ARBA" id="ARBA00022801"/>
    </source>
</evidence>
<keyword evidence="2" id="KW-0378">Hydrolase</keyword>
<protein>
    <submittedName>
        <fullName evidence="4">PDZ domain-containing protein</fullName>
    </submittedName>
</protein>
<reference evidence="5" key="1">
    <citation type="journal article" date="2021" name="Syst. Appl. Microbiol.">
        <title>Roseomonas hellenica sp. nov., isolated from roots of wild-growing Alkanna tinctoria.</title>
        <authorList>
            <person name="Rat A."/>
            <person name="Naranjo H.D."/>
            <person name="Lebbe L."/>
            <person name="Cnockaert M."/>
            <person name="Krigas N."/>
            <person name="Grigoriadou K."/>
            <person name="Maloupa E."/>
            <person name="Willems A."/>
        </authorList>
    </citation>
    <scope>NUCLEOTIDE SEQUENCE [LARGE SCALE GENOMIC DNA]</scope>
    <source>
        <strain evidence="5">LMG 31159</strain>
    </source>
</reference>
<dbReference type="PANTHER" id="PTHR43343">
    <property type="entry name" value="PEPTIDASE S12"/>
    <property type="match status" value="1"/>
</dbReference>
<dbReference type="RefSeq" id="WP_211870424.1">
    <property type="nucleotide sequence ID" value="NZ_JAAEDI010000020.1"/>
</dbReference>
<keyword evidence="1" id="KW-0645">Protease</keyword>
<dbReference type="InterPro" id="IPR009003">
    <property type="entry name" value="Peptidase_S1_PA"/>
</dbReference>
<evidence type="ECO:0000313" key="4">
    <source>
        <dbReference type="EMBL" id="MBR0651729.1"/>
    </source>
</evidence>
<keyword evidence="5" id="KW-1185">Reference proteome</keyword>
<gene>
    <name evidence="4" type="ORF">GXW78_18815</name>
</gene>
<dbReference type="InterPro" id="IPR051201">
    <property type="entry name" value="Chloro_Bact_Ser_Proteases"/>
</dbReference>